<dbReference type="InterPro" id="IPR012677">
    <property type="entry name" value="Nucleotide-bd_a/b_plait_sf"/>
</dbReference>
<evidence type="ECO:0000256" key="4">
    <source>
        <dbReference type="ARBA" id="ARBA00030273"/>
    </source>
</evidence>
<sequence length="666" mass="72347">MGAVHCSCVQREAECDSVSPGVITVYDDGLPTERKSFHAEALEQSPEESRRWESDATLPGTFYGRTEAEQATEDAAKHKKSEATRKPIEKLEAPESLTAHGDEASRGTFPDEDPPLPPPATPPRGSSRSTTKSFQEGSKTQRMPTVGPTSALPGRRHAVQLTTSHFVLKTPLHGPYPEGMQKFVFACGCFWQAERGAWRLPGVYSTSAGYAAGYTPNPTYDEVCSEGTGAAQAVQVIFDPGIISLIDLLRWFWESHDPTACHTSANGLQFRSGLYYFNTQQQEIMEISRQAYQAFLERAGKRSGCTIATEILAASSFHTFPGDVFYVAEEEHQQFLAKPGGGGAAPSRSSDGGTADPVEKLPTEKKVTDDKEKGPPSSTPLPQTFSAAKLMMPPVRKKVEPARRPSMPALDLSKLAAEKEALMKQRAAAETSSKAVSAASSVSSVAKPVETDSAAVASTAPLSEPIVASLFGDPNEEYDPAKPNDYDEFCRRRMRQKAEEEMEKRRQEAAARQQASKAPQAKEEDFATKMMKKMGWKDGAGLGKEGQGMVNPLVMQKTDQKTGRIVEGVKREATAAPAGQPESKQAKASPKLPPTRVLLLTNMVGAGDVDEDLQEETAEEASKYGKLKKPSPQSRNSSRDCERATRRFADACCSVISVMVWEPTCQ</sequence>
<evidence type="ECO:0000313" key="11">
    <source>
        <dbReference type="Proteomes" id="UP000601435"/>
    </source>
</evidence>
<feature type="domain" description="G-patch" evidence="9">
    <location>
        <begin position="523"/>
        <end position="563"/>
    </location>
</feature>
<feature type="region of interest" description="Disordered" evidence="8">
    <location>
        <begin position="390"/>
        <end position="409"/>
    </location>
</feature>
<dbReference type="NCBIfam" id="TIGR00401">
    <property type="entry name" value="msrA"/>
    <property type="match status" value="1"/>
</dbReference>
<dbReference type="Gene3D" id="3.30.70.330">
    <property type="match status" value="1"/>
</dbReference>
<dbReference type="GO" id="GO:0008113">
    <property type="term" value="F:peptide-methionine (S)-S-oxide reductase activity"/>
    <property type="evidence" value="ECO:0007669"/>
    <property type="project" value="UniProtKB-EC"/>
</dbReference>
<dbReference type="InterPro" id="IPR002569">
    <property type="entry name" value="Met_Sox_Rdtase_MsrA_dom"/>
</dbReference>
<dbReference type="EMBL" id="CAJNJA010015765">
    <property type="protein sequence ID" value="CAE7368454.1"/>
    <property type="molecule type" value="Genomic_DNA"/>
</dbReference>
<dbReference type="GO" id="GO:0034599">
    <property type="term" value="P:cellular response to oxidative stress"/>
    <property type="evidence" value="ECO:0007669"/>
    <property type="project" value="TreeGrafter"/>
</dbReference>
<name>A0A812Q2P9_9DINO</name>
<comment type="similarity">
    <text evidence="1">Belongs to the MsrA Met sulfoxide reductase family.</text>
</comment>
<feature type="compositionally biased region" description="Basic and acidic residues" evidence="8">
    <location>
        <begin position="36"/>
        <end position="54"/>
    </location>
</feature>
<comment type="catalytic activity">
    <reaction evidence="7">
        <text>[thioredoxin]-disulfide + L-methionine + H2O = L-methionine (S)-S-oxide + [thioredoxin]-dithiol</text>
        <dbReference type="Rhea" id="RHEA:19993"/>
        <dbReference type="Rhea" id="RHEA-COMP:10698"/>
        <dbReference type="Rhea" id="RHEA-COMP:10700"/>
        <dbReference type="ChEBI" id="CHEBI:15377"/>
        <dbReference type="ChEBI" id="CHEBI:29950"/>
        <dbReference type="ChEBI" id="CHEBI:50058"/>
        <dbReference type="ChEBI" id="CHEBI:57844"/>
        <dbReference type="ChEBI" id="CHEBI:58772"/>
        <dbReference type="EC" id="1.8.4.11"/>
    </reaction>
</comment>
<dbReference type="Gene3D" id="3.30.1060.10">
    <property type="entry name" value="Peptide methionine sulphoxide reductase MsrA"/>
    <property type="match status" value="1"/>
</dbReference>
<dbReference type="PANTHER" id="PTHR42799:SF2">
    <property type="entry name" value="MITOCHONDRIAL PEPTIDE METHIONINE SULFOXIDE REDUCTASE"/>
    <property type="match status" value="1"/>
</dbReference>
<proteinExistence type="inferred from homology"/>
<feature type="compositionally biased region" description="Low complexity" evidence="8">
    <location>
        <begin position="510"/>
        <end position="519"/>
    </location>
</feature>
<accession>A0A812Q2P9</accession>
<dbReference type="GO" id="GO:0005737">
    <property type="term" value="C:cytoplasm"/>
    <property type="evidence" value="ECO:0007669"/>
    <property type="project" value="TreeGrafter"/>
</dbReference>
<comment type="catalytic activity">
    <reaction evidence="6">
        <text>L-methionyl-[protein] + [thioredoxin]-disulfide + H2O = L-methionyl-(S)-S-oxide-[protein] + [thioredoxin]-dithiol</text>
        <dbReference type="Rhea" id="RHEA:14217"/>
        <dbReference type="Rhea" id="RHEA-COMP:10698"/>
        <dbReference type="Rhea" id="RHEA-COMP:10700"/>
        <dbReference type="Rhea" id="RHEA-COMP:12313"/>
        <dbReference type="Rhea" id="RHEA-COMP:12315"/>
        <dbReference type="ChEBI" id="CHEBI:15377"/>
        <dbReference type="ChEBI" id="CHEBI:16044"/>
        <dbReference type="ChEBI" id="CHEBI:29950"/>
        <dbReference type="ChEBI" id="CHEBI:44120"/>
        <dbReference type="ChEBI" id="CHEBI:50058"/>
        <dbReference type="EC" id="1.8.4.11"/>
    </reaction>
</comment>
<evidence type="ECO:0000256" key="2">
    <source>
        <dbReference type="ARBA" id="ARBA00012502"/>
    </source>
</evidence>
<feature type="compositionally biased region" description="Polar residues" evidence="8">
    <location>
        <begin position="124"/>
        <end position="143"/>
    </location>
</feature>
<keyword evidence="11" id="KW-1185">Reference proteome</keyword>
<reference evidence="10" key="1">
    <citation type="submission" date="2021-02" db="EMBL/GenBank/DDBJ databases">
        <authorList>
            <person name="Dougan E. K."/>
            <person name="Rhodes N."/>
            <person name="Thang M."/>
            <person name="Chan C."/>
        </authorList>
    </citation>
    <scope>NUCLEOTIDE SEQUENCE</scope>
</reference>
<evidence type="ECO:0000313" key="10">
    <source>
        <dbReference type="EMBL" id="CAE7368454.1"/>
    </source>
</evidence>
<feature type="region of interest" description="Disordered" evidence="8">
    <location>
        <begin position="430"/>
        <end position="456"/>
    </location>
</feature>
<dbReference type="Proteomes" id="UP000601435">
    <property type="component" value="Unassembled WGS sequence"/>
</dbReference>
<dbReference type="OrthoDB" id="77405at2759"/>
<feature type="compositionally biased region" description="Basic and acidic residues" evidence="8">
    <location>
        <begin position="357"/>
        <end position="374"/>
    </location>
</feature>
<evidence type="ECO:0000256" key="3">
    <source>
        <dbReference type="ARBA" id="ARBA00023002"/>
    </source>
</evidence>
<dbReference type="Pfam" id="PF01625">
    <property type="entry name" value="PMSR"/>
    <property type="match status" value="1"/>
</dbReference>
<dbReference type="InterPro" id="IPR000467">
    <property type="entry name" value="G_patch_dom"/>
</dbReference>
<feature type="compositionally biased region" description="Basic and acidic residues" evidence="8">
    <location>
        <begin position="558"/>
        <end position="573"/>
    </location>
</feature>
<feature type="compositionally biased region" description="Basic and acidic residues" evidence="8">
    <location>
        <begin position="497"/>
        <end position="509"/>
    </location>
</feature>
<evidence type="ECO:0000256" key="6">
    <source>
        <dbReference type="ARBA" id="ARBA00047806"/>
    </source>
</evidence>
<organism evidence="10 11">
    <name type="scientific">Symbiodinium necroappetens</name>
    <dbReference type="NCBI Taxonomy" id="1628268"/>
    <lineage>
        <taxon>Eukaryota</taxon>
        <taxon>Sar</taxon>
        <taxon>Alveolata</taxon>
        <taxon>Dinophyceae</taxon>
        <taxon>Suessiales</taxon>
        <taxon>Symbiodiniaceae</taxon>
        <taxon>Symbiodinium</taxon>
    </lineage>
</organism>
<dbReference type="SMART" id="SM00443">
    <property type="entry name" value="G_patch"/>
    <property type="match status" value="1"/>
</dbReference>
<protein>
    <recommendedName>
        <fullName evidence="2">peptide-methionine (S)-S-oxide reductase</fullName>
        <ecNumber evidence="2">1.8.4.11</ecNumber>
    </recommendedName>
    <alternativeName>
        <fullName evidence="5">Peptide-methionine (S)-S-oxide reductase</fullName>
    </alternativeName>
    <alternativeName>
        <fullName evidence="4">Protein-methionine-S-oxide reductase</fullName>
    </alternativeName>
</protein>
<keyword evidence="3" id="KW-0560">Oxidoreductase</keyword>
<feature type="region of interest" description="Disordered" evidence="8">
    <location>
        <begin position="608"/>
        <end position="642"/>
    </location>
</feature>
<evidence type="ECO:0000256" key="7">
    <source>
        <dbReference type="ARBA" id="ARBA00048782"/>
    </source>
</evidence>
<gene>
    <name evidence="10" type="primary">msrA2</name>
    <name evidence="10" type="ORF">SNEC2469_LOCUS9868</name>
</gene>
<feature type="region of interest" description="Disordered" evidence="8">
    <location>
        <begin position="36"/>
        <end position="153"/>
    </location>
</feature>
<evidence type="ECO:0000256" key="8">
    <source>
        <dbReference type="SAM" id="MobiDB-lite"/>
    </source>
</evidence>
<dbReference type="PANTHER" id="PTHR42799">
    <property type="entry name" value="MITOCHONDRIAL PEPTIDE METHIONINE SULFOXIDE REDUCTASE"/>
    <property type="match status" value="1"/>
</dbReference>
<evidence type="ECO:0000256" key="5">
    <source>
        <dbReference type="ARBA" id="ARBA00030643"/>
    </source>
</evidence>
<feature type="region of interest" description="Disordered" evidence="8">
    <location>
        <begin position="336"/>
        <end position="385"/>
    </location>
</feature>
<feature type="region of interest" description="Disordered" evidence="8">
    <location>
        <begin position="554"/>
        <end position="594"/>
    </location>
</feature>
<dbReference type="AlphaFoldDB" id="A0A812Q2P9"/>
<feature type="compositionally biased region" description="Acidic residues" evidence="8">
    <location>
        <begin position="608"/>
        <end position="619"/>
    </location>
</feature>
<feature type="region of interest" description="Disordered" evidence="8">
    <location>
        <begin position="497"/>
        <end position="527"/>
    </location>
</feature>
<dbReference type="SUPFAM" id="SSF55068">
    <property type="entry name" value="Peptide methionine sulfoxide reductase"/>
    <property type="match status" value="1"/>
</dbReference>
<dbReference type="InterPro" id="IPR050162">
    <property type="entry name" value="MsrA_MetSO_reductase"/>
</dbReference>
<dbReference type="EC" id="1.8.4.11" evidence="2"/>
<evidence type="ECO:0000259" key="9">
    <source>
        <dbReference type="PROSITE" id="PS50174"/>
    </source>
</evidence>
<feature type="compositionally biased region" description="Basic and acidic residues" evidence="8">
    <location>
        <begin position="81"/>
        <end position="93"/>
    </location>
</feature>
<comment type="caution">
    <text evidence="10">The sequence shown here is derived from an EMBL/GenBank/DDBJ whole genome shotgun (WGS) entry which is preliminary data.</text>
</comment>
<dbReference type="GO" id="GO:0003676">
    <property type="term" value="F:nucleic acid binding"/>
    <property type="evidence" value="ECO:0007669"/>
    <property type="project" value="InterPro"/>
</dbReference>
<dbReference type="Pfam" id="PF01585">
    <property type="entry name" value="G-patch"/>
    <property type="match status" value="1"/>
</dbReference>
<evidence type="ECO:0000256" key="1">
    <source>
        <dbReference type="ARBA" id="ARBA00005591"/>
    </source>
</evidence>
<feature type="compositionally biased region" description="Low complexity" evidence="8">
    <location>
        <begin position="430"/>
        <end position="446"/>
    </location>
</feature>
<dbReference type="HAMAP" id="MF_01401">
    <property type="entry name" value="MsrA"/>
    <property type="match status" value="1"/>
</dbReference>
<dbReference type="PROSITE" id="PS50174">
    <property type="entry name" value="G_PATCH"/>
    <property type="match status" value="1"/>
</dbReference>
<dbReference type="InterPro" id="IPR036509">
    <property type="entry name" value="Met_Sox_Rdtase_MsrA_sf"/>
</dbReference>